<dbReference type="Proteomes" id="UP000291301">
    <property type="component" value="Unassembled WGS sequence"/>
</dbReference>
<dbReference type="Gene3D" id="1.10.357.10">
    <property type="entry name" value="Tetracycline Repressor, domain 2"/>
    <property type="match status" value="1"/>
</dbReference>
<reference evidence="10 11" key="1">
    <citation type="journal article" date="2015" name="Antonie Van Leeuwenhoek">
        <title>Oricola cellulosilytica gen. nov., sp. nov., a cellulose-degrading bacterium of the family Phyllobacteriaceae isolated from surface seashore water, and emended descriptions of Mesorhizobium loti and Phyllobacterium myrsinacearum.</title>
        <authorList>
            <person name="Hameed A."/>
            <person name="Shahina M."/>
            <person name="Lai W.A."/>
            <person name="Lin S.Y."/>
            <person name="Young L.S."/>
            <person name="Liu Y.C."/>
            <person name="Hsu Y.H."/>
            <person name="Young C.C."/>
        </authorList>
    </citation>
    <scope>NUCLEOTIDE SEQUENCE [LARGE SCALE GENOMIC DNA]</scope>
    <source>
        <strain evidence="10 11">KCTC 52183</strain>
    </source>
</reference>
<evidence type="ECO:0000313" key="11">
    <source>
        <dbReference type="Proteomes" id="UP000291301"/>
    </source>
</evidence>
<dbReference type="Pfam" id="PF13977">
    <property type="entry name" value="TetR_C_6"/>
    <property type="match status" value="1"/>
</dbReference>
<dbReference type="InterPro" id="IPR001647">
    <property type="entry name" value="HTH_TetR"/>
</dbReference>
<evidence type="ECO:0000256" key="5">
    <source>
        <dbReference type="ARBA" id="ARBA00023163"/>
    </source>
</evidence>
<evidence type="ECO:0000256" key="2">
    <source>
        <dbReference type="ARBA" id="ARBA00022491"/>
    </source>
</evidence>
<keyword evidence="4 7" id="KW-0238">DNA-binding</keyword>
<organism evidence="10 11">
    <name type="scientific">Oricola cellulosilytica</name>
    <dbReference type="NCBI Taxonomy" id="1429082"/>
    <lineage>
        <taxon>Bacteria</taxon>
        <taxon>Pseudomonadati</taxon>
        <taxon>Pseudomonadota</taxon>
        <taxon>Alphaproteobacteria</taxon>
        <taxon>Hyphomicrobiales</taxon>
        <taxon>Ahrensiaceae</taxon>
        <taxon>Oricola</taxon>
    </lineage>
</organism>
<evidence type="ECO:0000256" key="1">
    <source>
        <dbReference type="ARBA" id="ARBA00004719"/>
    </source>
</evidence>
<dbReference type="AlphaFoldDB" id="A0A4V2MN96"/>
<dbReference type="InterPro" id="IPR039538">
    <property type="entry name" value="BetI_C"/>
</dbReference>
<comment type="function">
    <text evidence="7">Repressor involved in choline regulation of the bet genes.</text>
</comment>
<evidence type="ECO:0000256" key="6">
    <source>
        <dbReference type="ARBA" id="ARBA00024936"/>
    </source>
</evidence>
<comment type="function">
    <text evidence="6">Repressor involved in the biosynthesis of the osmoprotectant glycine betaine. It represses transcription of the choline transporter BetT and the genes of BetAB involved in the synthesis of glycine betaine.</text>
</comment>
<dbReference type="PANTHER" id="PTHR30055:SF234">
    <property type="entry name" value="HTH-TYPE TRANSCRIPTIONAL REGULATOR BETI"/>
    <property type="match status" value="1"/>
</dbReference>
<dbReference type="RefSeq" id="WP_131571030.1">
    <property type="nucleotide sequence ID" value="NZ_JAINFK010000007.1"/>
</dbReference>
<dbReference type="NCBIfam" id="TIGR03384">
    <property type="entry name" value="betaine_BetI"/>
    <property type="match status" value="1"/>
</dbReference>
<sequence length="199" mass="22125">MPKYGMEPIRRTALIDATIREIGRTGSLDVTVSQIAGRAGMSSALAHHYFGSKDRIFLAAMRQILTLFGEEARVRLATADTPRERLDAIINACFSDEQFDPDIIAAWLLFYVQAQTSPDVARLLRIYRKRLHTNLVSCLVKLVNKPAAERIAAGLGALIDGIYLRHALPGKAQSEAVTRAMVFDYLDLTLIRERQRAAA</sequence>
<evidence type="ECO:0000256" key="4">
    <source>
        <dbReference type="ARBA" id="ARBA00023125"/>
    </source>
</evidence>
<dbReference type="GO" id="GO:0045892">
    <property type="term" value="P:negative regulation of DNA-templated transcription"/>
    <property type="evidence" value="ECO:0007669"/>
    <property type="project" value="UniProtKB-UniRule"/>
</dbReference>
<name>A0A4V2MN96_9HYPH</name>
<accession>A0A4V2MN96</accession>
<gene>
    <name evidence="7 10" type="primary">betI</name>
    <name evidence="10" type="ORF">E0D97_16495</name>
</gene>
<dbReference type="EMBL" id="SJST01000008">
    <property type="protein sequence ID" value="TCD11928.1"/>
    <property type="molecule type" value="Genomic_DNA"/>
</dbReference>
<dbReference type="InterPro" id="IPR009057">
    <property type="entry name" value="Homeodomain-like_sf"/>
</dbReference>
<dbReference type="InterPro" id="IPR017757">
    <property type="entry name" value="Tscrpt_rep_BetI"/>
</dbReference>
<comment type="caution">
    <text evidence="10">The sequence shown here is derived from an EMBL/GenBank/DDBJ whole genome shotgun (WGS) entry which is preliminary data.</text>
</comment>
<proteinExistence type="inferred from homology"/>
<feature type="DNA-binding region" description="H-T-H motif" evidence="7 8">
    <location>
        <begin position="31"/>
        <end position="50"/>
    </location>
</feature>
<evidence type="ECO:0000256" key="3">
    <source>
        <dbReference type="ARBA" id="ARBA00023015"/>
    </source>
</evidence>
<keyword evidence="3 7" id="KW-0805">Transcription regulation</keyword>
<protein>
    <recommendedName>
        <fullName evidence="7">HTH-type transcriptional regulator BetI</fullName>
    </recommendedName>
</protein>
<keyword evidence="5 7" id="KW-0804">Transcription</keyword>
<dbReference type="SUPFAM" id="SSF46689">
    <property type="entry name" value="Homeodomain-like"/>
    <property type="match status" value="1"/>
</dbReference>
<dbReference type="GO" id="GO:0019285">
    <property type="term" value="P:glycine betaine biosynthetic process from choline"/>
    <property type="evidence" value="ECO:0007669"/>
    <property type="project" value="UniProtKB-UniRule"/>
</dbReference>
<keyword evidence="11" id="KW-1185">Reference proteome</keyword>
<dbReference type="InterPro" id="IPR050109">
    <property type="entry name" value="HTH-type_TetR-like_transc_reg"/>
</dbReference>
<dbReference type="NCBIfam" id="NF001978">
    <property type="entry name" value="PRK00767.1"/>
    <property type="match status" value="1"/>
</dbReference>
<evidence type="ECO:0000259" key="9">
    <source>
        <dbReference type="PROSITE" id="PS50977"/>
    </source>
</evidence>
<dbReference type="OrthoDB" id="7618612at2"/>
<comment type="pathway">
    <text evidence="1 7">Amine and polyamine biosynthesis; betaine biosynthesis via choline pathway [regulation].</text>
</comment>
<dbReference type="PANTHER" id="PTHR30055">
    <property type="entry name" value="HTH-TYPE TRANSCRIPTIONAL REGULATOR RUTR"/>
    <property type="match status" value="1"/>
</dbReference>
<keyword evidence="2 7" id="KW-0678">Repressor</keyword>
<dbReference type="GO" id="GO:0000976">
    <property type="term" value="F:transcription cis-regulatory region binding"/>
    <property type="evidence" value="ECO:0007669"/>
    <property type="project" value="TreeGrafter"/>
</dbReference>
<evidence type="ECO:0000313" key="10">
    <source>
        <dbReference type="EMBL" id="TCD11928.1"/>
    </source>
</evidence>
<dbReference type="Pfam" id="PF00440">
    <property type="entry name" value="TetR_N"/>
    <property type="match status" value="1"/>
</dbReference>
<dbReference type="UniPathway" id="UPA00529"/>
<dbReference type="SUPFAM" id="SSF48498">
    <property type="entry name" value="Tetracyclin repressor-like, C-terminal domain"/>
    <property type="match status" value="1"/>
</dbReference>
<dbReference type="PROSITE" id="PS50977">
    <property type="entry name" value="HTH_TETR_2"/>
    <property type="match status" value="1"/>
</dbReference>
<evidence type="ECO:0000256" key="8">
    <source>
        <dbReference type="PROSITE-ProRule" id="PRU00335"/>
    </source>
</evidence>
<evidence type="ECO:0000256" key="7">
    <source>
        <dbReference type="HAMAP-Rule" id="MF_00768"/>
    </source>
</evidence>
<dbReference type="HAMAP" id="MF_00768">
    <property type="entry name" value="HTH_type_BetI"/>
    <property type="match status" value="1"/>
</dbReference>
<dbReference type="GO" id="GO:0003700">
    <property type="term" value="F:DNA-binding transcription factor activity"/>
    <property type="evidence" value="ECO:0007669"/>
    <property type="project" value="UniProtKB-UniRule"/>
</dbReference>
<feature type="domain" description="HTH tetR-type" evidence="9">
    <location>
        <begin position="8"/>
        <end position="68"/>
    </location>
</feature>
<dbReference type="InterPro" id="IPR036271">
    <property type="entry name" value="Tet_transcr_reg_TetR-rel_C_sf"/>
</dbReference>